<dbReference type="RefSeq" id="WP_090837886.1">
    <property type="nucleotide sequence ID" value="NZ_FORM01000002.1"/>
</dbReference>
<reference evidence="2" key="1">
    <citation type="submission" date="2016-10" db="EMBL/GenBank/DDBJ databases">
        <authorList>
            <person name="Varghese N."/>
            <person name="Submissions S."/>
        </authorList>
    </citation>
    <scope>NUCLEOTIDE SEQUENCE [LARGE SCALE GENOMIC DNA]</scope>
    <source>
        <strain evidence="2">DSM 28881</strain>
    </source>
</reference>
<evidence type="ECO:0000313" key="1">
    <source>
        <dbReference type="EMBL" id="SFI81353.1"/>
    </source>
</evidence>
<proteinExistence type="predicted"/>
<dbReference type="Proteomes" id="UP000199559">
    <property type="component" value="Unassembled WGS sequence"/>
</dbReference>
<gene>
    <name evidence="1" type="ORF">SAMN05443431_102297</name>
</gene>
<keyword evidence="2" id="KW-1185">Reference proteome</keyword>
<evidence type="ECO:0008006" key="3">
    <source>
        <dbReference type="Google" id="ProtNLM"/>
    </source>
</evidence>
<sequence>MQEHFFTYLKKKSANNNSFVDEIASVLDIGYDAAYRRINNKTSLSLEEAVILAKHYKISLNNLYQVGSQNTVLVEKSPIISNEAHLESYFSKSIENLTPLTKLKSASILYSAKDIPLFYTLKDSFITRYKIYVWLKLTNKEMTKSKISFDQFIDTIPKSLIEKAIQLGETYNFINITEFWNDNTINGTIQQIIYFYESQLLSKTLALKICDDLEEIINHIEEQTIQQSIINSKNNASYHLYKSDLLTMSNIIMVKTKHRKTFFVPYTVLEYLKIEHQDTCNIMDDFFNRQMTNSKLLVHSGEKDRTLFFNKMHQKINKLKERILIDVNFQFD</sequence>
<protein>
    <recommendedName>
        <fullName evidence="3">BetR domain-containing protein</fullName>
    </recommendedName>
</protein>
<name>A0A1I3L9B1_9FLAO</name>
<accession>A0A1I3L9B1</accession>
<dbReference type="STRING" id="1144750.SAMN05443431_102297"/>
<organism evidence="1 2">
    <name type="scientific">Olleya namhaensis</name>
    <dbReference type="NCBI Taxonomy" id="1144750"/>
    <lineage>
        <taxon>Bacteria</taxon>
        <taxon>Pseudomonadati</taxon>
        <taxon>Bacteroidota</taxon>
        <taxon>Flavobacteriia</taxon>
        <taxon>Flavobacteriales</taxon>
        <taxon>Flavobacteriaceae</taxon>
    </lineage>
</organism>
<dbReference type="EMBL" id="FORM01000002">
    <property type="protein sequence ID" value="SFI81353.1"/>
    <property type="molecule type" value="Genomic_DNA"/>
</dbReference>
<dbReference type="AlphaFoldDB" id="A0A1I3L9B1"/>
<evidence type="ECO:0000313" key="2">
    <source>
        <dbReference type="Proteomes" id="UP000199559"/>
    </source>
</evidence>